<dbReference type="PROSITE" id="PS51257">
    <property type="entry name" value="PROKAR_LIPOPROTEIN"/>
    <property type="match status" value="1"/>
</dbReference>
<keyword evidence="10" id="KW-1185">Reference proteome</keyword>
<evidence type="ECO:0000313" key="10">
    <source>
        <dbReference type="Proteomes" id="UP000243438"/>
    </source>
</evidence>
<evidence type="ECO:0000259" key="7">
    <source>
        <dbReference type="Pfam" id="PF07980"/>
    </source>
</evidence>
<organism evidence="9 10">
    <name type="scientific">Xylanibacter oryzae DSM 17970</name>
    <dbReference type="NCBI Taxonomy" id="915438"/>
    <lineage>
        <taxon>Bacteria</taxon>
        <taxon>Pseudomonadati</taxon>
        <taxon>Bacteroidota</taxon>
        <taxon>Bacteroidia</taxon>
        <taxon>Bacteroidales</taxon>
        <taxon>Prevotellaceae</taxon>
        <taxon>Xylanibacter</taxon>
    </lineage>
</organism>
<proteinExistence type="inferred from homology"/>
<gene>
    <name evidence="9" type="ORF">XylorDRAFT_0117</name>
</gene>
<accession>A0ABN0RU55</accession>
<evidence type="ECO:0000256" key="4">
    <source>
        <dbReference type="ARBA" id="ARBA00023136"/>
    </source>
</evidence>
<dbReference type="Pfam" id="PF14322">
    <property type="entry name" value="SusD-like_3"/>
    <property type="match status" value="1"/>
</dbReference>
<feature type="domain" description="RagB/SusD" evidence="7">
    <location>
        <begin position="341"/>
        <end position="655"/>
    </location>
</feature>
<comment type="caution">
    <text evidence="9">The sequence shown here is derived from an EMBL/GenBank/DDBJ whole genome shotgun (WGS) entry which is preliminary data.</text>
</comment>
<dbReference type="Proteomes" id="UP000243438">
    <property type="component" value="Unassembled WGS sequence"/>
</dbReference>
<dbReference type="InterPro" id="IPR033985">
    <property type="entry name" value="SusD-like_N"/>
</dbReference>
<evidence type="ECO:0000256" key="5">
    <source>
        <dbReference type="ARBA" id="ARBA00023237"/>
    </source>
</evidence>
<reference evidence="9" key="1">
    <citation type="submission" date="2013-07" db="EMBL/GenBank/DDBJ databases">
        <authorList>
            <consortium name="DOE Joint Genome Institute"/>
            <person name="Anderson I."/>
            <person name="Huntemann M."/>
            <person name="Han J."/>
            <person name="Chen A."/>
            <person name="Kyrpides N."/>
            <person name="Mavromatis K."/>
            <person name="Markowitz V."/>
            <person name="Palaniappan K."/>
            <person name="Ivanova N."/>
            <person name="Schaumberg A."/>
            <person name="Pati A."/>
            <person name="Liolios K."/>
            <person name="Nordberg H.P."/>
            <person name="Cantor M.N."/>
            <person name="Hua S.X."/>
            <person name="Woyke T."/>
        </authorList>
    </citation>
    <scope>NUCLEOTIDE SEQUENCE [LARGE SCALE GENOMIC DNA]</scope>
    <source>
        <strain evidence="9">DSM 17970</strain>
    </source>
</reference>
<dbReference type="EMBL" id="JFBS01000001">
    <property type="protein sequence ID" value="EXG77772.1"/>
    <property type="molecule type" value="Genomic_DNA"/>
</dbReference>
<name>A0ABN0RU55_9BACT</name>
<protein>
    <submittedName>
        <fullName evidence="9">SusD family protein</fullName>
    </submittedName>
</protein>
<keyword evidence="5" id="KW-0998">Cell outer membrane</keyword>
<keyword evidence="3 6" id="KW-0732">Signal</keyword>
<keyword evidence="4" id="KW-0472">Membrane</keyword>
<feature type="signal peptide" evidence="6">
    <location>
        <begin position="1"/>
        <end position="22"/>
    </location>
</feature>
<comment type="subcellular location">
    <subcellularLocation>
        <location evidence="1">Cell outer membrane</location>
    </subcellularLocation>
</comment>
<dbReference type="InterPro" id="IPR011990">
    <property type="entry name" value="TPR-like_helical_dom_sf"/>
</dbReference>
<evidence type="ECO:0000256" key="1">
    <source>
        <dbReference type="ARBA" id="ARBA00004442"/>
    </source>
</evidence>
<evidence type="ECO:0000256" key="3">
    <source>
        <dbReference type="ARBA" id="ARBA00022729"/>
    </source>
</evidence>
<dbReference type="Pfam" id="PF07980">
    <property type="entry name" value="SusD_RagB"/>
    <property type="match status" value="1"/>
</dbReference>
<feature type="chain" id="PRO_5046883906" evidence="6">
    <location>
        <begin position="23"/>
        <end position="655"/>
    </location>
</feature>
<dbReference type="InterPro" id="IPR012944">
    <property type="entry name" value="SusD_RagB_dom"/>
</dbReference>
<evidence type="ECO:0000313" key="9">
    <source>
        <dbReference type="EMBL" id="EXG77772.1"/>
    </source>
</evidence>
<dbReference type="SUPFAM" id="SSF48452">
    <property type="entry name" value="TPR-like"/>
    <property type="match status" value="1"/>
</dbReference>
<evidence type="ECO:0000259" key="8">
    <source>
        <dbReference type="Pfam" id="PF14322"/>
    </source>
</evidence>
<evidence type="ECO:0000256" key="6">
    <source>
        <dbReference type="SAM" id="SignalP"/>
    </source>
</evidence>
<comment type="similarity">
    <text evidence="2">Belongs to the SusD family.</text>
</comment>
<feature type="domain" description="SusD-like N-terminal" evidence="8">
    <location>
        <begin position="26"/>
        <end position="228"/>
    </location>
</feature>
<dbReference type="Gene3D" id="1.25.40.390">
    <property type="match status" value="1"/>
</dbReference>
<dbReference type="RefSeq" id="WP_036880410.1">
    <property type="nucleotide sequence ID" value="NZ_KK073873.1"/>
</dbReference>
<evidence type="ECO:0000256" key="2">
    <source>
        <dbReference type="ARBA" id="ARBA00006275"/>
    </source>
</evidence>
<sequence>MKKIYKNILCGGLLLFALGLTSCESYLDKSADSTVSDTEAYKNFTNFQGFVEEMYNCIPDKLKNYWNTSWNWGDDEVMDSESSWRTLNQFDQGNFWAWQAEHQSQPENWLDKSSTNPSSTDKFSHALWPHAWYCIRKCNLGLANLDKMTDATDEEKNLIAGQLYFFRAWWHFELMEWFGGLPYITKVLPGDQKLTLPRLTYQQCADSAAIDFQKAVDLLPINWDNTTIGKATMGKNALRINKIMALGYLGKNYLWAGSPLMKNGAQTGGANTYTYDQTYCKKAADAFGQLLSLVESGQTQYALAEFNYKDIYNHKKSDDATTCFSDIFSKSGQSGMPGTCEAIFCGPSTDAWGSSWGSNKTFGPTVAGVVDPGATHMPTANYINYAYGMANGLPITDPDSGFDPTHPFKNRDPRFYHDIVFDGFKYVNGTMTDKTEYLRYCGLNSDGTMRDAKTGSRTGYFYQKLCPHICNHFDGGYDWPGTHLYLPYMRLADIYLMYAEACAATDGATGKSTNFSKTAEDAINTLRDRVGEAHVNAKFEGNKQKFMDEVRRERAVELSFEGFRFNDLQRWLLLTEAPYTVKTSQEFNRVSGSEKDANGVYTNNWYKNNDPRNAEVSGLTENTILTRKFSAKHYWLPLKVNDTSMYPEFGQNYGW</sequence>